<dbReference type="InterPro" id="IPR003594">
    <property type="entry name" value="HATPase_dom"/>
</dbReference>
<name>A0A6G4API6_9ACTN</name>
<dbReference type="GO" id="GO:0046983">
    <property type="term" value="F:protein dimerization activity"/>
    <property type="evidence" value="ECO:0007669"/>
    <property type="project" value="InterPro"/>
</dbReference>
<dbReference type="InterPro" id="IPR050482">
    <property type="entry name" value="Sensor_HK_TwoCompSys"/>
</dbReference>
<dbReference type="PANTHER" id="PTHR24421:SF10">
    <property type="entry name" value="NITRATE_NITRITE SENSOR PROTEIN NARQ"/>
    <property type="match status" value="1"/>
</dbReference>
<keyword evidence="8" id="KW-0902">Two-component regulatory system</keyword>
<keyword evidence="7" id="KW-0067">ATP-binding</keyword>
<feature type="domain" description="Signal transduction histidine kinase subgroup 3 dimerisation and phosphoacceptor" evidence="11">
    <location>
        <begin position="117"/>
        <end position="179"/>
    </location>
</feature>
<dbReference type="SUPFAM" id="SSF55874">
    <property type="entry name" value="ATPase domain of HSP90 chaperone/DNA topoisomerase II/histidine kinase"/>
    <property type="match status" value="1"/>
</dbReference>
<comment type="caution">
    <text evidence="12">The sequence shown here is derived from an EMBL/GenBank/DDBJ whole genome shotgun (WGS) entry which is preliminary data.</text>
</comment>
<reference evidence="12" key="1">
    <citation type="submission" date="2020-02" db="EMBL/GenBank/DDBJ databases">
        <title>A new Streptomyces sp. for controlling soil-borne diseases.</title>
        <authorList>
            <person name="Li X."/>
            <person name="Tian Y."/>
            <person name="Gao K."/>
        </authorList>
    </citation>
    <scope>NUCLEOTIDE SEQUENCE [LARGE SCALE GENOMIC DNA]</scope>
    <source>
        <strain evidence="12">0250</strain>
    </source>
</reference>
<comment type="catalytic activity">
    <reaction evidence="1">
        <text>ATP + protein L-histidine = ADP + protein N-phospho-L-histidine.</text>
        <dbReference type="EC" id="2.7.13.3"/>
    </reaction>
</comment>
<dbReference type="GO" id="GO:0000155">
    <property type="term" value="F:phosphorelay sensor kinase activity"/>
    <property type="evidence" value="ECO:0007669"/>
    <property type="project" value="InterPro"/>
</dbReference>
<dbReference type="Pfam" id="PF02518">
    <property type="entry name" value="HATPase_c"/>
    <property type="match status" value="1"/>
</dbReference>
<gene>
    <name evidence="12" type="ORF">G4H13_29490</name>
</gene>
<keyword evidence="4" id="KW-0808">Transferase</keyword>
<keyword evidence="9" id="KW-0472">Membrane</keyword>
<accession>A0A6G4API6</accession>
<dbReference type="CDD" id="cd16917">
    <property type="entry name" value="HATPase_UhpB-NarQ-NarX-like"/>
    <property type="match status" value="1"/>
</dbReference>
<evidence type="ECO:0000256" key="8">
    <source>
        <dbReference type="ARBA" id="ARBA00023012"/>
    </source>
</evidence>
<dbReference type="Gene3D" id="1.20.5.1930">
    <property type="match status" value="1"/>
</dbReference>
<dbReference type="EC" id="2.7.13.3" evidence="2"/>
<evidence type="ECO:0000259" key="10">
    <source>
        <dbReference type="Pfam" id="PF02518"/>
    </source>
</evidence>
<feature type="transmembrane region" description="Helical" evidence="9">
    <location>
        <begin position="32"/>
        <end position="51"/>
    </location>
</feature>
<dbReference type="GO" id="GO:0005524">
    <property type="term" value="F:ATP binding"/>
    <property type="evidence" value="ECO:0007669"/>
    <property type="project" value="UniProtKB-KW"/>
</dbReference>
<evidence type="ECO:0000256" key="7">
    <source>
        <dbReference type="ARBA" id="ARBA00022840"/>
    </source>
</evidence>
<evidence type="ECO:0000256" key="1">
    <source>
        <dbReference type="ARBA" id="ARBA00000085"/>
    </source>
</evidence>
<organism evidence="12 13">
    <name type="scientific">Streptomyces rhizosphaericus</name>
    <dbReference type="NCBI Taxonomy" id="114699"/>
    <lineage>
        <taxon>Bacteria</taxon>
        <taxon>Bacillati</taxon>
        <taxon>Actinomycetota</taxon>
        <taxon>Actinomycetes</taxon>
        <taxon>Kitasatosporales</taxon>
        <taxon>Streptomycetaceae</taxon>
        <taxon>Streptomyces</taxon>
        <taxon>Streptomyces violaceusniger group</taxon>
    </lineage>
</organism>
<dbReference type="RefSeq" id="WP_164432039.1">
    <property type="nucleotide sequence ID" value="NZ_JAAIKT010000043.1"/>
</dbReference>
<evidence type="ECO:0000256" key="5">
    <source>
        <dbReference type="ARBA" id="ARBA00022741"/>
    </source>
</evidence>
<dbReference type="EMBL" id="JAAIKT010000043">
    <property type="protein sequence ID" value="NEW74387.1"/>
    <property type="molecule type" value="Genomic_DNA"/>
</dbReference>
<keyword evidence="5" id="KW-0547">Nucleotide-binding</keyword>
<feature type="domain" description="Histidine kinase/HSP90-like ATPase" evidence="10">
    <location>
        <begin position="227"/>
        <end position="317"/>
    </location>
</feature>
<evidence type="ECO:0000256" key="4">
    <source>
        <dbReference type="ARBA" id="ARBA00022679"/>
    </source>
</evidence>
<evidence type="ECO:0000313" key="13">
    <source>
        <dbReference type="Proteomes" id="UP000476310"/>
    </source>
</evidence>
<dbReference type="InterPro" id="IPR036890">
    <property type="entry name" value="HATPase_C_sf"/>
</dbReference>
<keyword evidence="9" id="KW-0812">Transmembrane</keyword>
<evidence type="ECO:0000259" key="11">
    <source>
        <dbReference type="Pfam" id="PF07730"/>
    </source>
</evidence>
<protein>
    <recommendedName>
        <fullName evidence="2">histidine kinase</fullName>
        <ecNumber evidence="2">2.7.13.3</ecNumber>
    </recommendedName>
</protein>
<dbReference type="Proteomes" id="UP000476310">
    <property type="component" value="Unassembled WGS sequence"/>
</dbReference>
<dbReference type="Pfam" id="PF07730">
    <property type="entry name" value="HisKA_3"/>
    <property type="match status" value="1"/>
</dbReference>
<evidence type="ECO:0000256" key="9">
    <source>
        <dbReference type="SAM" id="Phobius"/>
    </source>
</evidence>
<dbReference type="PANTHER" id="PTHR24421">
    <property type="entry name" value="NITRATE/NITRITE SENSOR PROTEIN NARX-RELATED"/>
    <property type="match status" value="1"/>
</dbReference>
<sequence>MALLTWCVGQAWPVMCVASYTAATAYRRSLHMAVHAAVATMALALPDLAAMVCHRQGAGWSRVLLGTLAGSALFVWLPLAIGLWIGARRDVLKGLRERAEHQERERAARVEEARAQERAWIARDMHDIVAHQVSLMVLHAGALEVNARDEATASGAAVIRTTGREALAQLREVLGVLTSARDGDMAPAAPPAGLRDVEDLVDRSRAAGIPVSLDVGGTVRPLPDMVEHAAHRVVQEALTNVGKHAGRVPTEVGLRYLPAALEVTVHNAALSGPADPLPGSGLGLVGLRERVQLLGGEFGARSLPEGGFTVSARLPAPAVASPAPAAEGEPV</sequence>
<keyword evidence="9" id="KW-1133">Transmembrane helix</keyword>
<evidence type="ECO:0000313" key="12">
    <source>
        <dbReference type="EMBL" id="NEW74387.1"/>
    </source>
</evidence>
<evidence type="ECO:0000256" key="3">
    <source>
        <dbReference type="ARBA" id="ARBA00022553"/>
    </source>
</evidence>
<keyword evidence="3" id="KW-0597">Phosphoprotein</keyword>
<evidence type="ECO:0000256" key="6">
    <source>
        <dbReference type="ARBA" id="ARBA00022777"/>
    </source>
</evidence>
<dbReference type="GO" id="GO:0016020">
    <property type="term" value="C:membrane"/>
    <property type="evidence" value="ECO:0007669"/>
    <property type="project" value="InterPro"/>
</dbReference>
<dbReference type="InterPro" id="IPR011712">
    <property type="entry name" value="Sig_transdc_His_kin_sub3_dim/P"/>
</dbReference>
<keyword evidence="13" id="KW-1185">Reference proteome</keyword>
<feature type="transmembrane region" description="Helical" evidence="9">
    <location>
        <begin position="63"/>
        <end position="87"/>
    </location>
</feature>
<dbReference type="Gene3D" id="3.30.565.10">
    <property type="entry name" value="Histidine kinase-like ATPase, C-terminal domain"/>
    <property type="match status" value="1"/>
</dbReference>
<keyword evidence="6 12" id="KW-0418">Kinase</keyword>
<proteinExistence type="predicted"/>
<dbReference type="AlphaFoldDB" id="A0A6G4API6"/>
<evidence type="ECO:0000256" key="2">
    <source>
        <dbReference type="ARBA" id="ARBA00012438"/>
    </source>
</evidence>